<keyword evidence="2" id="KW-0732">Signal</keyword>
<feature type="signal peptide" evidence="2">
    <location>
        <begin position="1"/>
        <end position="25"/>
    </location>
</feature>
<name>A0A517U371_9BACT</name>
<evidence type="ECO:0000256" key="2">
    <source>
        <dbReference type="SAM" id="SignalP"/>
    </source>
</evidence>
<feature type="region of interest" description="Disordered" evidence="1">
    <location>
        <begin position="199"/>
        <end position="266"/>
    </location>
</feature>
<proteinExistence type="predicted"/>
<sequence length="266" mass="27319" precursor="true">MHASTFRSALALALAAALGCGDAPALPTGPAAPPAASTPVPEEKPLVAGIPGEALPENEIPVTDIPRKFTSKDPIKGRRTRQDAKEGANVLGISSAAAAGLYAKHQTMILAIDHANQLYYPQNDFSYPKTQESFMKDVVALALNGVPLPEIPADQEYCYVPAQGEVGLQIRLVPGSPKSKVPAGTTPEKAIEMLGGSLEPEEPAYVPPTTQISPPPGEQPAAPAADPAAAAPGEPEGGRDDAGNPLDLRERAAGFGGASPTDGLSE</sequence>
<dbReference type="KEGG" id="llh:I41_42740"/>
<dbReference type="AlphaFoldDB" id="A0A517U371"/>
<feature type="compositionally biased region" description="Low complexity" evidence="1">
    <location>
        <begin position="219"/>
        <end position="234"/>
    </location>
</feature>
<evidence type="ECO:0000313" key="3">
    <source>
        <dbReference type="EMBL" id="QDT75065.1"/>
    </source>
</evidence>
<accession>A0A517U371</accession>
<evidence type="ECO:0000256" key="1">
    <source>
        <dbReference type="SAM" id="MobiDB-lite"/>
    </source>
</evidence>
<dbReference type="PROSITE" id="PS51257">
    <property type="entry name" value="PROKAR_LIPOPROTEIN"/>
    <property type="match status" value="1"/>
</dbReference>
<evidence type="ECO:0000313" key="4">
    <source>
        <dbReference type="Proteomes" id="UP000317909"/>
    </source>
</evidence>
<organism evidence="3 4">
    <name type="scientific">Lacipirellula limnantheis</name>
    <dbReference type="NCBI Taxonomy" id="2528024"/>
    <lineage>
        <taxon>Bacteria</taxon>
        <taxon>Pseudomonadati</taxon>
        <taxon>Planctomycetota</taxon>
        <taxon>Planctomycetia</taxon>
        <taxon>Pirellulales</taxon>
        <taxon>Lacipirellulaceae</taxon>
        <taxon>Lacipirellula</taxon>
    </lineage>
</organism>
<dbReference type="Proteomes" id="UP000317909">
    <property type="component" value="Chromosome"/>
</dbReference>
<dbReference type="EMBL" id="CP036339">
    <property type="protein sequence ID" value="QDT75065.1"/>
    <property type="molecule type" value="Genomic_DNA"/>
</dbReference>
<dbReference type="OrthoDB" id="213044at2"/>
<feature type="chain" id="PRO_5022015074" evidence="2">
    <location>
        <begin position="26"/>
        <end position="266"/>
    </location>
</feature>
<gene>
    <name evidence="3" type="ORF">I41_42740</name>
</gene>
<feature type="compositionally biased region" description="Basic and acidic residues" evidence="1">
    <location>
        <begin position="236"/>
        <end position="252"/>
    </location>
</feature>
<keyword evidence="4" id="KW-1185">Reference proteome</keyword>
<protein>
    <submittedName>
        <fullName evidence="3">Uncharacterized protein</fullName>
    </submittedName>
</protein>
<dbReference type="RefSeq" id="WP_145434766.1">
    <property type="nucleotide sequence ID" value="NZ_CP036339.1"/>
</dbReference>
<reference evidence="3 4" key="1">
    <citation type="submission" date="2019-02" db="EMBL/GenBank/DDBJ databases">
        <title>Deep-cultivation of Planctomycetes and their phenomic and genomic characterization uncovers novel biology.</title>
        <authorList>
            <person name="Wiegand S."/>
            <person name="Jogler M."/>
            <person name="Boedeker C."/>
            <person name="Pinto D."/>
            <person name="Vollmers J."/>
            <person name="Rivas-Marin E."/>
            <person name="Kohn T."/>
            <person name="Peeters S.H."/>
            <person name="Heuer A."/>
            <person name="Rast P."/>
            <person name="Oberbeckmann S."/>
            <person name="Bunk B."/>
            <person name="Jeske O."/>
            <person name="Meyerdierks A."/>
            <person name="Storesund J.E."/>
            <person name="Kallscheuer N."/>
            <person name="Luecker S."/>
            <person name="Lage O.M."/>
            <person name="Pohl T."/>
            <person name="Merkel B.J."/>
            <person name="Hornburger P."/>
            <person name="Mueller R.-W."/>
            <person name="Bruemmer F."/>
            <person name="Labrenz M."/>
            <person name="Spormann A.M."/>
            <person name="Op den Camp H."/>
            <person name="Overmann J."/>
            <person name="Amann R."/>
            <person name="Jetten M.S.M."/>
            <person name="Mascher T."/>
            <person name="Medema M.H."/>
            <person name="Devos D.P."/>
            <person name="Kaster A.-K."/>
            <person name="Ovreas L."/>
            <person name="Rohde M."/>
            <person name="Galperin M.Y."/>
            <person name="Jogler C."/>
        </authorList>
    </citation>
    <scope>NUCLEOTIDE SEQUENCE [LARGE SCALE GENOMIC DNA]</scope>
    <source>
        <strain evidence="3 4">I41</strain>
    </source>
</reference>